<comment type="caution">
    <text evidence="2">The sequence shown here is derived from an EMBL/GenBank/DDBJ whole genome shotgun (WGS) entry which is preliminary data.</text>
</comment>
<name>A0A4S8H9J6_9BACT</name>
<dbReference type="EMBL" id="STFF01000013">
    <property type="protein sequence ID" value="THU31560.1"/>
    <property type="molecule type" value="Genomic_DNA"/>
</dbReference>
<evidence type="ECO:0000256" key="1">
    <source>
        <dbReference type="SAM" id="SignalP"/>
    </source>
</evidence>
<proteinExistence type="predicted"/>
<organism evidence="2 3">
    <name type="scientific">Niastella caeni</name>
    <dbReference type="NCBI Taxonomy" id="2569763"/>
    <lineage>
        <taxon>Bacteria</taxon>
        <taxon>Pseudomonadati</taxon>
        <taxon>Bacteroidota</taxon>
        <taxon>Chitinophagia</taxon>
        <taxon>Chitinophagales</taxon>
        <taxon>Chitinophagaceae</taxon>
        <taxon>Niastella</taxon>
    </lineage>
</organism>
<evidence type="ECO:0000313" key="3">
    <source>
        <dbReference type="Proteomes" id="UP000306918"/>
    </source>
</evidence>
<evidence type="ECO:0008006" key="4">
    <source>
        <dbReference type="Google" id="ProtNLM"/>
    </source>
</evidence>
<dbReference type="OrthoDB" id="1368741at2"/>
<dbReference type="Proteomes" id="UP000306918">
    <property type="component" value="Unassembled WGS sequence"/>
</dbReference>
<gene>
    <name evidence="2" type="ORF">FAM09_28460</name>
</gene>
<protein>
    <recommendedName>
        <fullName evidence="4">Outer membrane lipoprotein carrier protein LolA</fullName>
    </recommendedName>
</protein>
<dbReference type="Gene3D" id="3.10.450.360">
    <property type="match status" value="1"/>
</dbReference>
<reference evidence="2 3" key="1">
    <citation type="submission" date="2019-04" db="EMBL/GenBank/DDBJ databases">
        <title>Niastella caeni sp. nov., isolated from activated sludge.</title>
        <authorList>
            <person name="Sheng M."/>
        </authorList>
    </citation>
    <scope>NUCLEOTIDE SEQUENCE [LARGE SCALE GENOMIC DNA]</scope>
    <source>
        <strain evidence="2 3">HX-2-15</strain>
    </source>
</reference>
<accession>A0A4S8H9J6</accession>
<dbReference type="RefSeq" id="WP_136580566.1">
    <property type="nucleotide sequence ID" value="NZ_STFF01000013.1"/>
</dbReference>
<keyword evidence="1" id="KW-0732">Signal</keyword>
<keyword evidence="3" id="KW-1185">Reference proteome</keyword>
<dbReference type="SUPFAM" id="SSF160574">
    <property type="entry name" value="BT0923-like"/>
    <property type="match status" value="1"/>
</dbReference>
<feature type="signal peptide" evidence="1">
    <location>
        <begin position="1"/>
        <end position="20"/>
    </location>
</feature>
<feature type="chain" id="PRO_5020229264" description="Outer membrane lipoprotein carrier protein LolA" evidence="1">
    <location>
        <begin position="21"/>
        <end position="194"/>
    </location>
</feature>
<sequence length="194" mass="22347">MKHVIIFGSMLFFGATTAFSQDELAIAIVSNSIHKVSKSQKEENRFSRRMKEYTEPNYTTGQHFLTQFPDATNVSWKINGFEEASFTLNGKNMQAFYDYDNQLIGTTTPANYFDMPASARKYIEKHYGDYTTQKVILFDDNEYNQSDMILYGDAFADEDNYFVELSNGSKTIVLQVNMEGLVTFYKDLTYCNVK</sequence>
<evidence type="ECO:0000313" key="2">
    <source>
        <dbReference type="EMBL" id="THU31560.1"/>
    </source>
</evidence>
<dbReference type="AlphaFoldDB" id="A0A4S8H9J6"/>